<feature type="compositionally biased region" description="Polar residues" evidence="2">
    <location>
        <begin position="72"/>
        <end position="81"/>
    </location>
</feature>
<protein>
    <submittedName>
        <fullName evidence="3">KxYKxGKxW signal peptide domain-containing protein</fullName>
    </submittedName>
</protein>
<dbReference type="NCBIfam" id="TIGR03715">
    <property type="entry name" value="KxYKxGKxW"/>
    <property type="match status" value="1"/>
</dbReference>
<evidence type="ECO:0000313" key="4">
    <source>
        <dbReference type="Proteomes" id="UP001229832"/>
    </source>
</evidence>
<feature type="compositionally biased region" description="Low complexity" evidence="2">
    <location>
        <begin position="82"/>
        <end position="168"/>
    </location>
</feature>
<feature type="region of interest" description="Disordered" evidence="2">
    <location>
        <begin position="1423"/>
        <end position="1602"/>
    </location>
</feature>
<dbReference type="PANTHER" id="PTHR37001">
    <property type="entry name" value="PHOSPHORYN, PUTATIVE-RELATED-RELATED"/>
    <property type="match status" value="1"/>
</dbReference>
<dbReference type="EMBL" id="CP132485">
    <property type="protein sequence ID" value="WLV84573.1"/>
    <property type="molecule type" value="Genomic_DNA"/>
</dbReference>
<gene>
    <name evidence="3" type="ORF">LACZS2_001050</name>
</gene>
<feature type="compositionally biased region" description="Low complexity" evidence="2">
    <location>
        <begin position="175"/>
        <end position="233"/>
    </location>
</feature>
<feature type="compositionally biased region" description="Low complexity" evidence="2">
    <location>
        <begin position="1550"/>
        <end position="1592"/>
    </location>
</feature>
<dbReference type="Pfam" id="PF19258">
    <property type="entry name" value="KxYKxGKxW_sig"/>
    <property type="match status" value="1"/>
</dbReference>
<dbReference type="InterPro" id="IPR053337">
    <property type="entry name" value="AT-2_adhesin"/>
</dbReference>
<organism evidence="3 4">
    <name type="scientific">Lacticaseibacillus zeae subsp. silagei</name>
    <dbReference type="NCBI Taxonomy" id="3068307"/>
    <lineage>
        <taxon>Bacteria</taxon>
        <taxon>Bacillati</taxon>
        <taxon>Bacillota</taxon>
        <taxon>Bacilli</taxon>
        <taxon>Lactobacillales</taxon>
        <taxon>Lactobacillaceae</taxon>
        <taxon>Lacticaseibacillus</taxon>
    </lineage>
</organism>
<accession>A0ABD7ZC10</accession>
<feature type="region of interest" description="Disordered" evidence="2">
    <location>
        <begin position="51"/>
        <end position="233"/>
    </location>
</feature>
<evidence type="ECO:0000256" key="2">
    <source>
        <dbReference type="SAM" id="MobiDB-lite"/>
    </source>
</evidence>
<keyword evidence="1" id="KW-0732">Signal</keyword>
<dbReference type="PANTHER" id="PTHR37001:SF5">
    <property type="entry name" value="RIIA DOMAIN-CONTAINING PROTEIN"/>
    <property type="match status" value="1"/>
</dbReference>
<evidence type="ECO:0000313" key="3">
    <source>
        <dbReference type="EMBL" id="WLV84573.1"/>
    </source>
</evidence>
<proteinExistence type="predicted"/>
<dbReference type="Proteomes" id="UP001229832">
    <property type="component" value="Chromosome"/>
</dbReference>
<dbReference type="InterPro" id="IPR022263">
    <property type="entry name" value="KxYKxGKxW"/>
</dbReference>
<keyword evidence="4" id="KW-1185">Reference proteome</keyword>
<sequence length="1602" mass="169040">MSRLNPQRQKRLFETNSKSRFRMYKAGKQWLVAGIATLSGLFGMGAVASSPVHASTTNTAGVGKEAGKQDVLATQNQATIPASSNTTSQSTSESTSTSTSESVSASQSVSASDSKSTSDSSKNSQSTSTSSSISAASASVSESISKSESAAKSGSTTESQSNKTTQSESQKKSESTSNQPASKETSVSVSESTSTSTNPSKQASTSSSESTTGKQSTSTSESQSLSASQSTSLSISEQSLSDLAAKTGELATTDINKLTAMMAQAKTAAADSEFTITDQKDFKSGESAAESDLKSIISNINLKGLGILNIGNVRGAVNQLAALIDAYIKNPKLYTNTTITDNKTGTNAYDPIWKPDNRNNSSRWPGANSITDLSGTGYFYAVNSSLPSFNAGYVTYLRSYAQGILDDLAAVKNQSTNPDAANSLINNTTYRSGDLSGSSLGGVISNGLSFIWNSFWNNYNVPKVLQVYTDSSVAASNVNTTVGYLNNLVGLVAPYIINGIAHQALSDIRSIGNAKMGADGKVDYAPDNFTDAVSLNGNIQTFLKMVGLDGVIQSSLMQRIYDSIKTVAQQAIMNNWATGEYKALQNLMNNGIYDDGSNTYKATGYDVNNPAAVTNSNQANLSDTTQAAAYAWAMKVFTPLLQKAASDAWSGSPADNIDELIDSLNVSDADKALLKTDNAQNTASGLKNYARSAEGAREMIQQIYSKEYQAVAKALYDFRTDPTYTDAQLAQRQKDADLNFEPVGDPALNGGGGTATTLEANDYTRTYQFLRDAMYQGQANADIKSHSQKDGNVDPLKPDPTEFTAQKSILSSTLTPLVDDLTNFARPYYSYAYQVEAIRANNAFAAGLAKAHEEIAKNPAMPVQDAGDAGKITVDGQDYSAKDDTTASIYTTVASAINKDAPAAGQAFTDGYQSILTEVTVTLQAKSGETGFPDAKTYTVWAPTDQLTNIGAPTVKGWIPDPVNAASTFTGKTGQITFTYHKGASIDNISITNPTDSRQYNGELLNYPDIDPTITITWNDGTNTTTQSLKFSSISGFAGDMHAYFNFAYTGDEGKWTVQLNQNGADAVLSWIKNQLKYDGTSFEVPDSALDLLPQILPQKFTYSITKQVAVTSKKNVNYIIGDDLPTAKDLYDYVVVNGVKYDASQVKWNADGSKGTIDGVGTITLNWNKSKDDLQTAGTYTDAADLQLTLQDGTVAKDAVNVISSSAKHDVTVNNNRTVVYVIGGDKPTAKEAMNGSGAYIEVDGTKYTTDDIKWSSDGNTGTITTKDGKTITVTLAWAKGAEDAIETAGLHSNAANVEVTLSDKYTAAGALNVYSTTNASTDAQVDSKKNIGYTIGHDLPTAKDAFDAVVVNGVVYTADQVTWNNDGTGTIDGVGTFTIDWSDDAQKTLQSEGMHKNAGTLVFTRQSDKKQFTDSFNVYSAPDYSKQSESASESTSMSDSERTSTSASASTSTSTSASLSASESATESNSISQSTSKIQSESVSASDSKKQSESAQSSQSTSESTSVSMSESSRAATSNSASTSTSMSASTSTKESTTESTSKDVSESDSASHSTSMSTSTSSSESSRASQSESASLSGSVSASESASTSGVCSIEPINQ</sequence>
<evidence type="ECO:0000256" key="1">
    <source>
        <dbReference type="ARBA" id="ARBA00022729"/>
    </source>
</evidence>
<name>A0ABD7ZC10_LACZE</name>
<reference evidence="3 4" key="1">
    <citation type="submission" date="2023-08" db="EMBL/GenBank/DDBJ databases">
        <authorList>
            <person name="Buchebner-Jance M."/>
        </authorList>
    </citation>
    <scope>NUCLEOTIDE SEQUENCE [LARGE SCALE GENOMIC DNA]</scope>
    <source>
        <strain evidence="3 4">NCIMB 15475</strain>
    </source>
</reference>
<dbReference type="RefSeq" id="WP_306402784.1">
    <property type="nucleotide sequence ID" value="NZ_CP132485.1"/>
</dbReference>
<feature type="compositionally biased region" description="Low complexity" evidence="2">
    <location>
        <begin position="1430"/>
        <end position="1488"/>
    </location>
</feature>
<feature type="compositionally biased region" description="Low complexity" evidence="2">
    <location>
        <begin position="1495"/>
        <end position="1542"/>
    </location>
</feature>